<dbReference type="Proteomes" id="UP001605036">
    <property type="component" value="Unassembled WGS sequence"/>
</dbReference>
<evidence type="ECO:0000313" key="2">
    <source>
        <dbReference type="Proteomes" id="UP001605036"/>
    </source>
</evidence>
<comment type="caution">
    <text evidence="1">The sequence shown here is derived from an EMBL/GenBank/DDBJ whole genome shotgun (WGS) entry which is preliminary data.</text>
</comment>
<gene>
    <name evidence="1" type="ORF">R1flu_017157</name>
</gene>
<keyword evidence="2" id="KW-1185">Reference proteome</keyword>
<sequence length="397" mass="44198">MVGGLWMALTGASEWAGQKVVQLLHYGQLHLPRGVQYCGGCFSGFSLAAASTVATTSQSSSQFQQKPDANRGAPCFHRAALDEDPGNREPPECLLDLPMSDLRPWWNYLQMHKVLPLAGTGGNDTPSVHCKRCQKPSDVNKDRLEAGRGGRTQSRRSRRFFSVWKIERFCAEIATYQYIRLPLALLRTSGFWCPEREWRWKHWRVQALPHNKKPVPPIIKKDILCLLSSIAPPPTRQYLHLCRQAIFTCGSFRSIASLCQINRHDIKQACGCEQHIGQPSNRSIRNQEKEHNRVSVRRHPQLARMNSYIPELGEGYSLGDIASSKADQAILDDDWTADSACSTSSSNLSVPREEEETVRSVNLQSGVIVAPVSSIYTNLFSSVPSSELAVMVALGGA</sequence>
<evidence type="ECO:0000313" key="1">
    <source>
        <dbReference type="EMBL" id="KAL2603104.1"/>
    </source>
</evidence>
<dbReference type="EMBL" id="JBHFFA010000063">
    <property type="protein sequence ID" value="KAL2603104.1"/>
    <property type="molecule type" value="Genomic_DNA"/>
</dbReference>
<protein>
    <submittedName>
        <fullName evidence="1">Uncharacterized protein</fullName>
    </submittedName>
</protein>
<reference evidence="1 2" key="1">
    <citation type="submission" date="2024-09" db="EMBL/GenBank/DDBJ databases">
        <title>Chromosome-scale assembly of Riccia fluitans.</title>
        <authorList>
            <person name="Paukszto L."/>
            <person name="Sawicki J."/>
            <person name="Karawczyk K."/>
            <person name="Piernik-Szablinska J."/>
            <person name="Szczecinska M."/>
            <person name="Mazdziarz M."/>
        </authorList>
    </citation>
    <scope>NUCLEOTIDE SEQUENCE [LARGE SCALE GENOMIC DNA]</scope>
    <source>
        <strain evidence="1">Rf_01</strain>
        <tissue evidence="1">Aerial parts of the thallus</tissue>
    </source>
</reference>
<accession>A0ABD1XE47</accession>
<organism evidence="1 2">
    <name type="scientific">Riccia fluitans</name>
    <dbReference type="NCBI Taxonomy" id="41844"/>
    <lineage>
        <taxon>Eukaryota</taxon>
        <taxon>Viridiplantae</taxon>
        <taxon>Streptophyta</taxon>
        <taxon>Embryophyta</taxon>
        <taxon>Marchantiophyta</taxon>
        <taxon>Marchantiopsida</taxon>
        <taxon>Marchantiidae</taxon>
        <taxon>Marchantiales</taxon>
        <taxon>Ricciaceae</taxon>
        <taxon>Riccia</taxon>
    </lineage>
</organism>
<name>A0ABD1XE47_9MARC</name>
<dbReference type="AlphaFoldDB" id="A0ABD1XE47"/>
<proteinExistence type="predicted"/>